<keyword evidence="1" id="KW-0175">Coiled coil</keyword>
<gene>
    <name evidence="3" type="ORF">F2Q69_00048153</name>
</gene>
<dbReference type="EMBL" id="QGKX02001347">
    <property type="protein sequence ID" value="KAF3523561.1"/>
    <property type="molecule type" value="Genomic_DNA"/>
</dbReference>
<reference evidence="3" key="1">
    <citation type="submission" date="2019-12" db="EMBL/GenBank/DDBJ databases">
        <title>Genome sequencing and annotation of Brassica cretica.</title>
        <authorList>
            <person name="Studholme D.J."/>
            <person name="Sarris P."/>
        </authorList>
    </citation>
    <scope>NUCLEOTIDE SEQUENCE</scope>
    <source>
        <strain evidence="3">PFS-109/04</strain>
        <tissue evidence="3">Leaf</tissue>
    </source>
</reference>
<accession>A0A8S9PVC1</accession>
<dbReference type="Proteomes" id="UP000712600">
    <property type="component" value="Unassembled WGS sequence"/>
</dbReference>
<feature type="compositionally biased region" description="Basic and acidic residues" evidence="2">
    <location>
        <begin position="123"/>
        <end position="137"/>
    </location>
</feature>
<evidence type="ECO:0000313" key="3">
    <source>
        <dbReference type="EMBL" id="KAF3523561.1"/>
    </source>
</evidence>
<evidence type="ECO:0000256" key="1">
    <source>
        <dbReference type="SAM" id="Coils"/>
    </source>
</evidence>
<dbReference type="AlphaFoldDB" id="A0A8S9PVC1"/>
<organism evidence="3 4">
    <name type="scientific">Brassica cretica</name>
    <name type="common">Mustard</name>
    <dbReference type="NCBI Taxonomy" id="69181"/>
    <lineage>
        <taxon>Eukaryota</taxon>
        <taxon>Viridiplantae</taxon>
        <taxon>Streptophyta</taxon>
        <taxon>Embryophyta</taxon>
        <taxon>Tracheophyta</taxon>
        <taxon>Spermatophyta</taxon>
        <taxon>Magnoliopsida</taxon>
        <taxon>eudicotyledons</taxon>
        <taxon>Gunneridae</taxon>
        <taxon>Pentapetalae</taxon>
        <taxon>rosids</taxon>
        <taxon>malvids</taxon>
        <taxon>Brassicales</taxon>
        <taxon>Brassicaceae</taxon>
        <taxon>Brassiceae</taxon>
        <taxon>Brassica</taxon>
    </lineage>
</organism>
<name>A0A8S9PVC1_BRACR</name>
<feature type="region of interest" description="Disordered" evidence="2">
    <location>
        <begin position="43"/>
        <end position="66"/>
    </location>
</feature>
<proteinExistence type="predicted"/>
<feature type="region of interest" description="Disordered" evidence="2">
    <location>
        <begin position="109"/>
        <end position="137"/>
    </location>
</feature>
<protein>
    <submittedName>
        <fullName evidence="3">Uncharacterized protein</fullName>
    </submittedName>
</protein>
<evidence type="ECO:0000256" key="2">
    <source>
        <dbReference type="SAM" id="MobiDB-lite"/>
    </source>
</evidence>
<feature type="coiled-coil region" evidence="1">
    <location>
        <begin position="5"/>
        <end position="32"/>
    </location>
</feature>
<evidence type="ECO:0000313" key="4">
    <source>
        <dbReference type="Proteomes" id="UP000712600"/>
    </source>
</evidence>
<comment type="caution">
    <text evidence="3">The sequence shown here is derived from an EMBL/GenBank/DDBJ whole genome shotgun (WGS) entry which is preliminary data.</text>
</comment>
<sequence length="137" mass="14898">MEAKVDNILAQLADLMEEVRSTKAKVDEHDKLLEKLAVGPRRALATKGNTASTDQEQRSAVKFSSEELTDDKVMSGFKGKGVTVQNTGVGTSSGKNLQAIGENIVRDEHPYGFSWGPWPNRAVGRERGNRRKDGGGD</sequence>